<dbReference type="EMBL" id="KZ821223">
    <property type="protein sequence ID" value="PYH47775.1"/>
    <property type="molecule type" value="Genomic_DNA"/>
</dbReference>
<dbReference type="GeneID" id="37072223"/>
<reference evidence="2 3" key="1">
    <citation type="submission" date="2016-12" db="EMBL/GenBank/DDBJ databases">
        <title>The genomes of Aspergillus section Nigri reveals drivers in fungal speciation.</title>
        <authorList>
            <consortium name="DOE Joint Genome Institute"/>
            <person name="Vesth T.C."/>
            <person name="Nybo J."/>
            <person name="Theobald S."/>
            <person name="Brandl J."/>
            <person name="Frisvad J.C."/>
            <person name="Nielsen K.F."/>
            <person name="Lyhne E.K."/>
            <person name="Kogle M.E."/>
            <person name="Kuo A."/>
            <person name="Riley R."/>
            <person name="Clum A."/>
            <person name="Nolan M."/>
            <person name="Lipzen A."/>
            <person name="Salamov A."/>
            <person name="Henrissat B."/>
            <person name="Wiebenga A."/>
            <person name="De Vries R.P."/>
            <person name="Grigoriev I.V."/>
            <person name="Mortensen U.H."/>
            <person name="Andersen M.R."/>
            <person name="Baker S.E."/>
        </authorList>
    </citation>
    <scope>NUCLEOTIDE SEQUENCE [LARGE SCALE GENOMIC DNA]</scope>
    <source>
        <strain evidence="2 3">JOP 1030-1</strain>
    </source>
</reference>
<proteinExistence type="predicted"/>
<evidence type="ECO:0000313" key="2">
    <source>
        <dbReference type="EMBL" id="PYH47775.1"/>
    </source>
</evidence>
<feature type="region of interest" description="Disordered" evidence="1">
    <location>
        <begin position="1"/>
        <end position="28"/>
    </location>
</feature>
<name>A0A318ZM77_9EURO</name>
<dbReference type="AlphaFoldDB" id="A0A318ZM77"/>
<dbReference type="Proteomes" id="UP000248349">
    <property type="component" value="Unassembled WGS sequence"/>
</dbReference>
<keyword evidence="3" id="KW-1185">Reference proteome</keyword>
<dbReference type="OrthoDB" id="4356994at2759"/>
<feature type="region of interest" description="Disordered" evidence="1">
    <location>
        <begin position="67"/>
        <end position="103"/>
    </location>
</feature>
<feature type="compositionally biased region" description="Acidic residues" evidence="1">
    <location>
        <begin position="84"/>
        <end position="103"/>
    </location>
</feature>
<organism evidence="2 3">
    <name type="scientific">Aspergillus saccharolyticus JOP 1030-1</name>
    <dbReference type="NCBI Taxonomy" id="1450539"/>
    <lineage>
        <taxon>Eukaryota</taxon>
        <taxon>Fungi</taxon>
        <taxon>Dikarya</taxon>
        <taxon>Ascomycota</taxon>
        <taxon>Pezizomycotina</taxon>
        <taxon>Eurotiomycetes</taxon>
        <taxon>Eurotiomycetidae</taxon>
        <taxon>Eurotiales</taxon>
        <taxon>Aspergillaceae</taxon>
        <taxon>Aspergillus</taxon>
        <taxon>Aspergillus subgen. Circumdati</taxon>
    </lineage>
</organism>
<evidence type="ECO:0000256" key="1">
    <source>
        <dbReference type="SAM" id="MobiDB-lite"/>
    </source>
</evidence>
<accession>A0A318ZM77</accession>
<evidence type="ECO:0000313" key="3">
    <source>
        <dbReference type="Proteomes" id="UP000248349"/>
    </source>
</evidence>
<sequence length="103" mass="11604">MPYSLSNDHPDNASQTPDSGSTTSQASEELTAELDYYRGLLERIMSIVRSGDQARVAHLISIIRDNPSDSDIYTQLEIEPPINDSDEEEDKEEDDEESEEQNN</sequence>
<dbReference type="RefSeq" id="XP_025433757.1">
    <property type="nucleotide sequence ID" value="XM_025570995.1"/>
</dbReference>
<protein>
    <submittedName>
        <fullName evidence="2">Uncharacterized protein</fullName>
    </submittedName>
</protein>
<gene>
    <name evidence="2" type="ORF">BP01DRAFT_197300</name>
</gene>